<evidence type="ECO:0008006" key="5">
    <source>
        <dbReference type="Google" id="ProtNLM"/>
    </source>
</evidence>
<evidence type="ECO:0000259" key="1">
    <source>
        <dbReference type="Pfam" id="PF11558"/>
    </source>
</evidence>
<evidence type="ECO:0000313" key="3">
    <source>
        <dbReference type="EMBL" id="KAK0384518.1"/>
    </source>
</evidence>
<comment type="caution">
    <text evidence="3">The sequence shown here is derived from an EMBL/GenBank/DDBJ whole genome shotgun (WGS) entry which is preliminary data.</text>
</comment>
<dbReference type="AlphaFoldDB" id="A0AA39GBZ9"/>
<dbReference type="PANTHER" id="PTHR37542">
    <property type="entry name" value="HELO DOMAIN-CONTAINING PROTEIN-RELATED"/>
    <property type="match status" value="1"/>
</dbReference>
<dbReference type="InterPro" id="IPR029498">
    <property type="entry name" value="HeLo_dom"/>
</dbReference>
<protein>
    <recommendedName>
        <fullName evidence="5">Prion-inhibition and propagation HeLo domain-containing protein</fullName>
    </recommendedName>
</protein>
<sequence length="289" mass="31409">MAEVFGVITGALSVAALFNNCVECFEYIQLGRSFGRDYQTCQLRLDAARLRLSRWGEAVNVNHSDRFAAPPGDDDREAAMAIAYFEEIQHLIQGVQRSAKRYQLADPSRNTSLATPEDMTAVGNRVHNCATETARHRQKKAGILKKMSWALYDGKEFGQMITTIVALLDELEQLFPIAPAYSRLADLEIAKVDDEPSLAALQRAAEGIDPTLSDAVARKLLLLTGSNSAGAIETEDDSEVQVGNWYSDQVMAQGLSVTDSTTNSSGDITAAGRSRVQIGNRFGGSSMAL</sequence>
<name>A0AA39GBZ9_SARSR</name>
<evidence type="ECO:0000259" key="2">
    <source>
        <dbReference type="Pfam" id="PF14479"/>
    </source>
</evidence>
<dbReference type="InterPro" id="IPR021084">
    <property type="entry name" value="Het-s_prion_dom"/>
</dbReference>
<feature type="domain" description="Het-s prion-forming" evidence="1">
    <location>
        <begin position="219"/>
        <end position="283"/>
    </location>
</feature>
<dbReference type="PANTHER" id="PTHR37542:SF3">
    <property type="entry name" value="PRION-INHIBITION AND PROPAGATION HELO DOMAIN-CONTAINING PROTEIN"/>
    <property type="match status" value="1"/>
</dbReference>
<dbReference type="Pfam" id="PF11558">
    <property type="entry name" value="HET-s_218-289"/>
    <property type="match status" value="1"/>
</dbReference>
<feature type="domain" description="Prion-inhibition and propagation HeLo" evidence="2">
    <location>
        <begin position="6"/>
        <end position="200"/>
    </location>
</feature>
<organism evidence="3 4">
    <name type="scientific">Sarocladium strictum</name>
    <name type="common">Black bundle disease fungus</name>
    <name type="synonym">Acremonium strictum</name>
    <dbReference type="NCBI Taxonomy" id="5046"/>
    <lineage>
        <taxon>Eukaryota</taxon>
        <taxon>Fungi</taxon>
        <taxon>Dikarya</taxon>
        <taxon>Ascomycota</taxon>
        <taxon>Pezizomycotina</taxon>
        <taxon>Sordariomycetes</taxon>
        <taxon>Hypocreomycetidae</taxon>
        <taxon>Hypocreales</taxon>
        <taxon>Sarocladiaceae</taxon>
        <taxon>Sarocladium</taxon>
    </lineage>
</organism>
<dbReference type="Pfam" id="PF14479">
    <property type="entry name" value="HeLo"/>
    <property type="match status" value="1"/>
</dbReference>
<gene>
    <name evidence="3" type="ORF">NLU13_8604</name>
</gene>
<dbReference type="Gene3D" id="1.20.120.1020">
    <property type="entry name" value="Prion-inhibition and propagation, HeLo domain"/>
    <property type="match status" value="1"/>
</dbReference>
<evidence type="ECO:0000313" key="4">
    <source>
        <dbReference type="Proteomes" id="UP001175261"/>
    </source>
</evidence>
<dbReference type="Proteomes" id="UP001175261">
    <property type="component" value="Unassembled WGS sequence"/>
</dbReference>
<proteinExistence type="predicted"/>
<accession>A0AA39GBZ9</accession>
<dbReference type="InterPro" id="IPR038305">
    <property type="entry name" value="HeLo_sf"/>
</dbReference>
<reference evidence="3" key="1">
    <citation type="submission" date="2022-10" db="EMBL/GenBank/DDBJ databases">
        <title>Determination and structural analysis of whole genome sequence of Sarocladium strictum F4-1.</title>
        <authorList>
            <person name="Hu L."/>
            <person name="Jiang Y."/>
        </authorList>
    </citation>
    <scope>NUCLEOTIDE SEQUENCE</scope>
    <source>
        <strain evidence="3">F4-1</strain>
    </source>
</reference>
<keyword evidence="4" id="KW-1185">Reference proteome</keyword>
<dbReference type="EMBL" id="JAPDFR010000008">
    <property type="protein sequence ID" value="KAK0384518.1"/>
    <property type="molecule type" value="Genomic_DNA"/>
</dbReference>